<dbReference type="Proteomes" id="UP000295611">
    <property type="component" value="Unassembled WGS sequence"/>
</dbReference>
<name>A0A4R7B518_9NEIS</name>
<evidence type="ECO:0000256" key="1">
    <source>
        <dbReference type="ARBA" id="ARBA00037961"/>
    </source>
</evidence>
<dbReference type="SUPFAM" id="SSF53639">
    <property type="entry name" value="AraD/HMP-PK domain-like"/>
    <property type="match status" value="1"/>
</dbReference>
<dbReference type="AlphaFoldDB" id="A0A4R7B518"/>
<dbReference type="InterPro" id="IPR036409">
    <property type="entry name" value="Aldolase_II/adducin_N_sf"/>
</dbReference>
<dbReference type="GO" id="GO:0005856">
    <property type="term" value="C:cytoskeleton"/>
    <property type="evidence" value="ECO:0007669"/>
    <property type="project" value="TreeGrafter"/>
</dbReference>
<dbReference type="NCBIfam" id="NF005484">
    <property type="entry name" value="PRK07090.1"/>
    <property type="match status" value="1"/>
</dbReference>
<dbReference type="PANTHER" id="PTHR10672">
    <property type="entry name" value="ADDUCIN"/>
    <property type="match status" value="1"/>
</dbReference>
<organism evidence="3 4">
    <name type="scientific">Paludibacterium purpuratum</name>
    <dbReference type="NCBI Taxonomy" id="1144873"/>
    <lineage>
        <taxon>Bacteria</taxon>
        <taxon>Pseudomonadati</taxon>
        <taxon>Pseudomonadota</taxon>
        <taxon>Betaproteobacteria</taxon>
        <taxon>Neisseriales</taxon>
        <taxon>Chromobacteriaceae</taxon>
        <taxon>Paludibacterium</taxon>
    </lineage>
</organism>
<comment type="similarity">
    <text evidence="1">Belongs to the aldolase class II family.</text>
</comment>
<dbReference type="PANTHER" id="PTHR10672:SF3">
    <property type="entry name" value="PROTEIN HU-LI TAI SHAO"/>
    <property type="match status" value="1"/>
</dbReference>
<dbReference type="InterPro" id="IPR051017">
    <property type="entry name" value="Aldolase-II_Adducin_sf"/>
</dbReference>
<sequence length="269" mass="29609">MVDTMTMDKPALIERAKEQMQRHLGAPDWSLREKVALTCRILFAQGHDSGLAGQITARAEQSGAYYTQRLGLGFDEITAGNLLRVDDDLNVQEGAGMPNPANRFHSWIYRARPDVRCIIHTHPIHVSALSMLGRPLKVAHMDACMLYEDVAFLPQWPGVPVGNGEGELISAVLGDKRAALLAHHGLVIACATIEEACMMAMQCERAARLQLLAESAGDIVDVAPALAREAHDWILQDKRSQAGFAHYARRILRDVPADLGHPLDMRPDI</sequence>
<dbReference type="GO" id="GO:0051015">
    <property type="term" value="F:actin filament binding"/>
    <property type="evidence" value="ECO:0007669"/>
    <property type="project" value="TreeGrafter"/>
</dbReference>
<dbReference type="OrthoDB" id="5500703at2"/>
<proteinExistence type="inferred from homology"/>
<dbReference type="RefSeq" id="WP_133680758.1">
    <property type="nucleotide sequence ID" value="NZ_SNZP01000007.1"/>
</dbReference>
<feature type="domain" description="Class II aldolase/adducin N-terminal" evidence="2">
    <location>
        <begin position="33"/>
        <end position="211"/>
    </location>
</feature>
<dbReference type="EMBL" id="SNZP01000007">
    <property type="protein sequence ID" value="TDR79750.1"/>
    <property type="molecule type" value="Genomic_DNA"/>
</dbReference>
<accession>A0A4R7B518</accession>
<reference evidence="3 4" key="1">
    <citation type="submission" date="2019-03" db="EMBL/GenBank/DDBJ databases">
        <title>Genomic Encyclopedia of Type Strains, Phase III (KMG-III): the genomes of soil and plant-associated and newly described type strains.</title>
        <authorList>
            <person name="Whitman W."/>
        </authorList>
    </citation>
    <scope>NUCLEOTIDE SEQUENCE [LARGE SCALE GENOMIC DNA]</scope>
    <source>
        <strain evidence="3 4">CECT 8976</strain>
    </source>
</reference>
<dbReference type="InterPro" id="IPR001303">
    <property type="entry name" value="Aldolase_II/adducin_N"/>
</dbReference>
<gene>
    <name evidence="3" type="ORF">DFP86_107114</name>
</gene>
<dbReference type="SMART" id="SM01007">
    <property type="entry name" value="Aldolase_II"/>
    <property type="match status" value="1"/>
</dbReference>
<keyword evidence="4" id="KW-1185">Reference proteome</keyword>
<dbReference type="Pfam" id="PF00596">
    <property type="entry name" value="Aldolase_II"/>
    <property type="match status" value="1"/>
</dbReference>
<dbReference type="Gene3D" id="3.40.225.10">
    <property type="entry name" value="Class II aldolase/adducin N-terminal domain"/>
    <property type="match status" value="1"/>
</dbReference>
<protein>
    <submittedName>
        <fullName evidence="3">L-fuculose-phosphate aldolase</fullName>
    </submittedName>
</protein>
<evidence type="ECO:0000313" key="4">
    <source>
        <dbReference type="Proteomes" id="UP000295611"/>
    </source>
</evidence>
<evidence type="ECO:0000313" key="3">
    <source>
        <dbReference type="EMBL" id="TDR79750.1"/>
    </source>
</evidence>
<evidence type="ECO:0000259" key="2">
    <source>
        <dbReference type="SMART" id="SM01007"/>
    </source>
</evidence>
<comment type="caution">
    <text evidence="3">The sequence shown here is derived from an EMBL/GenBank/DDBJ whole genome shotgun (WGS) entry which is preliminary data.</text>
</comment>